<evidence type="ECO:0000313" key="2">
    <source>
        <dbReference type="Proteomes" id="UP000179616"/>
    </source>
</evidence>
<gene>
    <name evidence="1" type="ORF">BKG76_00185</name>
</gene>
<name>A0A1S1LGV1_9MYCO</name>
<evidence type="ECO:0000313" key="1">
    <source>
        <dbReference type="EMBL" id="OHU31725.1"/>
    </source>
</evidence>
<dbReference type="Proteomes" id="UP000179616">
    <property type="component" value="Unassembled WGS sequence"/>
</dbReference>
<accession>A0A1S1LGV1</accession>
<comment type="caution">
    <text evidence="1">The sequence shown here is derived from an EMBL/GenBank/DDBJ whole genome shotgun (WGS) entry which is preliminary data.</text>
</comment>
<organism evidence="1 2">
    <name type="scientific">Mycobacteroides franklinii</name>
    <dbReference type="NCBI Taxonomy" id="948102"/>
    <lineage>
        <taxon>Bacteria</taxon>
        <taxon>Bacillati</taxon>
        <taxon>Actinomycetota</taxon>
        <taxon>Actinomycetes</taxon>
        <taxon>Mycobacteriales</taxon>
        <taxon>Mycobacteriaceae</taxon>
        <taxon>Mycobacteroides</taxon>
    </lineage>
</organism>
<reference evidence="1 2" key="1">
    <citation type="submission" date="2016-10" db="EMBL/GenBank/DDBJ databases">
        <title>Evaluation of Human, Veterinary and Environmental Mycobacterium chelonae Isolates by Core Genome Phylogenomic Analysis, Targeted Gene Comparison, and Anti-microbial Susceptibility Patterns: A Tale of Mistaken Identities.</title>
        <authorList>
            <person name="Fogelson S.B."/>
            <person name="Camus A.C."/>
            <person name="Lorenz W."/>
            <person name="Vasireddy R."/>
            <person name="Vasireddy S."/>
            <person name="Smith T."/>
            <person name="Brown-Elliott B.A."/>
            <person name="Wallace R.J.Jr."/>
            <person name="Hasan N.A."/>
            <person name="Reischl U."/>
            <person name="Sanchez S."/>
        </authorList>
    </citation>
    <scope>NUCLEOTIDE SEQUENCE [LARGE SCALE GENOMIC DNA]</scope>
    <source>
        <strain evidence="1 2">1559</strain>
    </source>
</reference>
<dbReference type="AlphaFoldDB" id="A0A1S1LGV1"/>
<dbReference type="EMBL" id="MLIK01000003">
    <property type="protein sequence ID" value="OHU31725.1"/>
    <property type="molecule type" value="Genomic_DNA"/>
</dbReference>
<sequence>MLKYLQRTVDALPKGVALDSTDTQGASNLSCDDDFPGPGPGPTQYDMTTHVLAPTNVDPTQIIANVGDVWRSWGLMVFERGQFDKPNRFAYADDGYRLQIEIAHPANYPPSLTVISPCFPGELRDDSLARHNPGVISQSTWAN</sequence>
<protein>
    <submittedName>
        <fullName evidence="1">Uncharacterized protein</fullName>
    </submittedName>
</protein>
<proteinExistence type="predicted"/>
<dbReference type="OrthoDB" id="4761285at2"/>